<name>A0A1V8PR97_9BIFI</name>
<dbReference type="EMBL" id="NAQA01000003">
    <property type="protein sequence ID" value="OQM51127.1"/>
    <property type="molecule type" value="Genomic_DNA"/>
</dbReference>
<feature type="region of interest" description="Disordered" evidence="1">
    <location>
        <begin position="1"/>
        <end position="21"/>
    </location>
</feature>
<accession>A0A1V8PR97</accession>
<dbReference type="RefSeq" id="WP_080788613.1">
    <property type="nucleotide sequence ID" value="NZ_NAQA01000003.1"/>
</dbReference>
<sequence length="60" mass="6438">MLSIPDGHGAPPIALESETAEEARLNTRKNIENGVNAIKGAGSDMQDFTALTLLLSKHHR</sequence>
<protein>
    <submittedName>
        <fullName evidence="2">Imidazolonepropionase</fullName>
    </submittedName>
</protein>
<organism evidence="2 3">
    <name type="scientific">Bifidobacterium catenulatum</name>
    <dbReference type="NCBI Taxonomy" id="1686"/>
    <lineage>
        <taxon>Bacteria</taxon>
        <taxon>Bacillati</taxon>
        <taxon>Actinomycetota</taxon>
        <taxon>Actinomycetes</taxon>
        <taxon>Bifidobacteriales</taxon>
        <taxon>Bifidobacteriaceae</taxon>
        <taxon>Bifidobacterium</taxon>
    </lineage>
</organism>
<dbReference type="Gene3D" id="3.40.50.10910">
    <property type="entry name" value="Amidohydrolase"/>
    <property type="match status" value="1"/>
</dbReference>
<evidence type="ECO:0000313" key="3">
    <source>
        <dbReference type="Proteomes" id="UP000192666"/>
    </source>
</evidence>
<dbReference type="Proteomes" id="UP000192666">
    <property type="component" value="Unassembled WGS sequence"/>
</dbReference>
<gene>
    <name evidence="2" type="ORF">B5782_1078</name>
</gene>
<evidence type="ECO:0000256" key="1">
    <source>
        <dbReference type="SAM" id="MobiDB-lite"/>
    </source>
</evidence>
<comment type="caution">
    <text evidence="2">The sequence shown here is derived from an EMBL/GenBank/DDBJ whole genome shotgun (WGS) entry which is preliminary data.</text>
</comment>
<reference evidence="2 3" key="1">
    <citation type="submission" date="2017-03" db="EMBL/GenBank/DDBJ databases">
        <title>Maternal inheritance of bifidobacteria.</title>
        <authorList>
            <person name="Lugli G.A."/>
            <person name="Duranti S."/>
            <person name="Milani C."/>
            <person name="Mancabelli L."/>
        </authorList>
    </citation>
    <scope>NUCLEOTIDE SEQUENCE [LARGE SCALE GENOMIC DNA]</scope>
    <source>
        <strain evidence="2 3">1899B</strain>
    </source>
</reference>
<evidence type="ECO:0000313" key="2">
    <source>
        <dbReference type="EMBL" id="OQM51127.1"/>
    </source>
</evidence>
<proteinExistence type="predicted"/>
<dbReference type="AlphaFoldDB" id="A0A1V8PR97"/>